<dbReference type="OrthoDB" id="5420143at2759"/>
<evidence type="ECO:0000256" key="3">
    <source>
        <dbReference type="SAM" id="SignalP"/>
    </source>
</evidence>
<keyword evidence="5" id="KW-1185">Reference proteome</keyword>
<accession>A0A1B9GTA5</accession>
<keyword evidence="1 3" id="KW-0732">Signal</keyword>
<organism evidence="4 5">
    <name type="scientific">Kwoniella heveanensis BCC8398</name>
    <dbReference type="NCBI Taxonomy" id="1296120"/>
    <lineage>
        <taxon>Eukaryota</taxon>
        <taxon>Fungi</taxon>
        <taxon>Dikarya</taxon>
        <taxon>Basidiomycota</taxon>
        <taxon>Agaricomycotina</taxon>
        <taxon>Tremellomycetes</taxon>
        <taxon>Tremellales</taxon>
        <taxon>Cryptococcaceae</taxon>
        <taxon>Kwoniella</taxon>
    </lineage>
</organism>
<evidence type="ECO:0000313" key="4">
    <source>
        <dbReference type="EMBL" id="OCF34243.1"/>
    </source>
</evidence>
<feature type="compositionally biased region" description="Low complexity" evidence="2">
    <location>
        <begin position="156"/>
        <end position="173"/>
    </location>
</feature>
<dbReference type="AlphaFoldDB" id="A0A1B9GTA5"/>
<evidence type="ECO:0000256" key="1">
    <source>
        <dbReference type="ARBA" id="ARBA00022729"/>
    </source>
</evidence>
<feature type="signal peptide" evidence="3">
    <location>
        <begin position="1"/>
        <end position="18"/>
    </location>
</feature>
<feature type="compositionally biased region" description="Polar residues" evidence="2">
    <location>
        <begin position="139"/>
        <end position="155"/>
    </location>
</feature>
<dbReference type="PANTHER" id="PTHR35185">
    <property type="entry name" value="SERINE/THREONINE-RICH PROTEIN ADG2-RELATED"/>
    <property type="match status" value="1"/>
</dbReference>
<dbReference type="Proteomes" id="UP000092666">
    <property type="component" value="Unassembled WGS sequence"/>
</dbReference>
<gene>
    <name evidence="4" type="ORF">I316_04196</name>
</gene>
<reference evidence="5" key="2">
    <citation type="submission" date="2013-12" db="EMBL/GenBank/DDBJ databases">
        <title>Evolution of pathogenesis and genome organization in the Tremellales.</title>
        <authorList>
            <person name="Cuomo C."/>
            <person name="Litvintseva A."/>
            <person name="Heitman J."/>
            <person name="Chen Y."/>
            <person name="Sun S."/>
            <person name="Springer D."/>
            <person name="Dromer F."/>
            <person name="Young S."/>
            <person name="Zeng Q."/>
            <person name="Chapman S."/>
            <person name="Gujja S."/>
            <person name="Saif S."/>
            <person name="Birren B."/>
        </authorList>
    </citation>
    <scope>NUCLEOTIDE SEQUENCE [LARGE SCALE GENOMIC DNA]</scope>
    <source>
        <strain evidence="5">BCC8398</strain>
    </source>
</reference>
<dbReference type="EMBL" id="KI669501">
    <property type="protein sequence ID" value="OCF34243.1"/>
    <property type="molecule type" value="Genomic_DNA"/>
</dbReference>
<protein>
    <recommendedName>
        <fullName evidence="6">Ser-Thr-rich glycosyl-phosphatidyl-inositol-anchored membrane family-domain-containing protein</fullName>
    </recommendedName>
</protein>
<name>A0A1B9GTA5_9TREE</name>
<reference evidence="4 5" key="1">
    <citation type="submission" date="2013-07" db="EMBL/GenBank/DDBJ databases">
        <title>The Genome Sequence of Cryptococcus heveanensis BCC8398.</title>
        <authorList>
            <consortium name="The Broad Institute Genome Sequencing Platform"/>
            <person name="Cuomo C."/>
            <person name="Litvintseva A."/>
            <person name="Chen Y."/>
            <person name="Heitman J."/>
            <person name="Sun S."/>
            <person name="Springer D."/>
            <person name="Dromer F."/>
            <person name="Young S.K."/>
            <person name="Zeng Q."/>
            <person name="Gargeya S."/>
            <person name="Fitzgerald M."/>
            <person name="Abouelleil A."/>
            <person name="Alvarado L."/>
            <person name="Berlin A.M."/>
            <person name="Chapman S.B."/>
            <person name="Dewar J."/>
            <person name="Goldberg J."/>
            <person name="Griggs A."/>
            <person name="Gujja S."/>
            <person name="Hansen M."/>
            <person name="Howarth C."/>
            <person name="Imamovic A."/>
            <person name="Larimer J."/>
            <person name="McCowan C."/>
            <person name="Murphy C."/>
            <person name="Pearson M."/>
            <person name="Priest M."/>
            <person name="Roberts A."/>
            <person name="Saif S."/>
            <person name="Shea T."/>
            <person name="Sykes S."/>
            <person name="Wortman J."/>
            <person name="Nusbaum C."/>
            <person name="Birren B."/>
        </authorList>
    </citation>
    <scope>NUCLEOTIDE SEQUENCE [LARGE SCALE GENOMIC DNA]</scope>
    <source>
        <strain evidence="4 5">BCC8398</strain>
    </source>
</reference>
<proteinExistence type="predicted"/>
<dbReference type="PANTHER" id="PTHR35185:SF1">
    <property type="entry name" value="UPF0619 GPI-ANCHORED MEMBRANE PROTEIN C1322.10"/>
    <property type="match status" value="1"/>
</dbReference>
<evidence type="ECO:0008006" key="6">
    <source>
        <dbReference type="Google" id="ProtNLM"/>
    </source>
</evidence>
<feature type="region of interest" description="Disordered" evidence="2">
    <location>
        <begin position="119"/>
        <end position="173"/>
    </location>
</feature>
<sequence>MLAHLAITFLALASTAQAAISILYPNSQTIWYKNNTVHMNWTRTEPSTDIYDFRAYLSNSDQSLLSDNRSIADSTNATAEYVRVLLPQISDGQGYLVRFVNTSNEDQVFATSEPFEIQAGEVHTSSTSGSSTSASSRTGNIPNAATQATTSNPFPTSITSETSGAGTTSGSSNSASALKFDTTTFLFQAGVSIFLVGVGAGLTL</sequence>
<evidence type="ECO:0000313" key="5">
    <source>
        <dbReference type="Proteomes" id="UP000092666"/>
    </source>
</evidence>
<evidence type="ECO:0000256" key="2">
    <source>
        <dbReference type="SAM" id="MobiDB-lite"/>
    </source>
</evidence>
<dbReference type="InterPro" id="IPR052479">
    <property type="entry name" value="GPI-anchor_Adhesion_Reg"/>
</dbReference>
<dbReference type="STRING" id="1296120.A0A1B9GTA5"/>
<feature type="compositionally biased region" description="Low complexity" evidence="2">
    <location>
        <begin position="124"/>
        <end position="138"/>
    </location>
</feature>
<feature type="chain" id="PRO_5008627341" description="Ser-Thr-rich glycosyl-phosphatidyl-inositol-anchored membrane family-domain-containing protein" evidence="3">
    <location>
        <begin position="19"/>
        <end position="204"/>
    </location>
</feature>